<feature type="domain" description="Peptidase S9 prolyl oligopeptidase catalytic" evidence="2">
    <location>
        <begin position="400"/>
        <end position="613"/>
    </location>
</feature>
<evidence type="ECO:0000256" key="1">
    <source>
        <dbReference type="ARBA" id="ARBA00022801"/>
    </source>
</evidence>
<gene>
    <name evidence="3" type="ORF">AVDCRST_MAG22-1855</name>
</gene>
<dbReference type="PANTHER" id="PTHR42776">
    <property type="entry name" value="SERINE PEPTIDASE S9 FAMILY MEMBER"/>
    <property type="match status" value="1"/>
</dbReference>
<dbReference type="GO" id="GO:0006508">
    <property type="term" value="P:proteolysis"/>
    <property type="evidence" value="ECO:0007669"/>
    <property type="project" value="InterPro"/>
</dbReference>
<dbReference type="InterPro" id="IPR001375">
    <property type="entry name" value="Peptidase_S9_cat"/>
</dbReference>
<dbReference type="EMBL" id="CADCUV010000076">
    <property type="protein sequence ID" value="CAA9410772.1"/>
    <property type="molecule type" value="Genomic_DNA"/>
</dbReference>
<dbReference type="InterPro" id="IPR029058">
    <property type="entry name" value="AB_hydrolase_fold"/>
</dbReference>
<organism evidence="3">
    <name type="scientific">uncultured Rubrobacteraceae bacterium</name>
    <dbReference type="NCBI Taxonomy" id="349277"/>
    <lineage>
        <taxon>Bacteria</taxon>
        <taxon>Bacillati</taxon>
        <taxon>Actinomycetota</taxon>
        <taxon>Rubrobacteria</taxon>
        <taxon>Rubrobacterales</taxon>
        <taxon>Rubrobacteraceae</taxon>
        <taxon>environmental samples</taxon>
    </lineage>
</organism>
<dbReference type="GO" id="GO:0004252">
    <property type="term" value="F:serine-type endopeptidase activity"/>
    <property type="evidence" value="ECO:0007669"/>
    <property type="project" value="InterPro"/>
</dbReference>
<evidence type="ECO:0000313" key="3">
    <source>
        <dbReference type="EMBL" id="CAA9410772.1"/>
    </source>
</evidence>
<dbReference type="Gene3D" id="3.40.50.1820">
    <property type="entry name" value="alpha/beta hydrolase"/>
    <property type="match status" value="1"/>
</dbReference>
<dbReference type="SUPFAM" id="SSF82171">
    <property type="entry name" value="DPP6 N-terminal domain-like"/>
    <property type="match status" value="1"/>
</dbReference>
<protein>
    <submittedName>
        <fullName evidence="3">Dipeptidyl anminopeptidase</fullName>
    </submittedName>
</protein>
<dbReference type="InterPro" id="IPR002470">
    <property type="entry name" value="Peptidase_S9A"/>
</dbReference>
<dbReference type="Pfam" id="PF00326">
    <property type="entry name" value="Peptidase_S9"/>
    <property type="match status" value="1"/>
</dbReference>
<sequence>MTEAPSVPLIPREVLFGNPSRVSPRLSPDGTRLAFLAPKDGVLNVWVGPVGSPIDGGDFEAVTDDRKRGIRLFFWAEDNEHVVYLQDEGGDENWRVHAVHPATREDRDLTPFDNVQAQILEKSRHFPDTLLVALNRENPELHDAYRLTLSTGELDLVAKNPGNVVGWVADRDFEVRAAMAATPEGGFDLLLRQGEDWNELVDWDKEDALSSGPVGFAEDSGKMYLLDSRGANAARLVVLDLRGGGTEVLVEDPRYDVSGVVVHPETHAAQAAAVQRARTEWIVLDDAVRGDFEALEDLGRGDFSVVSRDRADESWLVAVDSDDGGASYYAYDRKAKGGEHLFDARPDLADYSLAKMEPVSFTSRDGLTVEGYLTLPPSAAPENLPMVLNVHGGPWARDGWGYDPEAQWFANRGYACLQVNFRGSTGYGKEFLNAGNREWGGRMHDDLVDAVRWAVERGVADPERVAIFGGSYGGYAALVGATFTPDLFRCAVDIVGPSNIITLIESVPPYWKPLIATFTERVGDPETEPDFLKSRSPLFFVDRIRVPLLIAQGANDPRVKQAESEQIVSAMKERGIDHEYLLFEDEGHGFARPENRLKFYAAAENFLAKHLGGRTEG</sequence>
<proteinExistence type="predicted"/>
<evidence type="ECO:0000259" key="2">
    <source>
        <dbReference type="Pfam" id="PF00326"/>
    </source>
</evidence>
<dbReference type="AlphaFoldDB" id="A0A6J4PAH7"/>
<keyword evidence="1" id="KW-0378">Hydrolase</keyword>
<reference evidence="3" key="1">
    <citation type="submission" date="2020-02" db="EMBL/GenBank/DDBJ databases">
        <authorList>
            <person name="Meier V. D."/>
        </authorList>
    </citation>
    <scope>NUCLEOTIDE SEQUENCE</scope>
    <source>
        <strain evidence="3">AVDCRST_MAG22</strain>
    </source>
</reference>
<dbReference type="InterPro" id="IPR011042">
    <property type="entry name" value="6-blade_b-propeller_TolB-like"/>
</dbReference>
<dbReference type="PANTHER" id="PTHR42776:SF27">
    <property type="entry name" value="DIPEPTIDYL PEPTIDASE FAMILY MEMBER 6"/>
    <property type="match status" value="1"/>
</dbReference>
<dbReference type="Gene3D" id="2.120.10.30">
    <property type="entry name" value="TolB, C-terminal domain"/>
    <property type="match status" value="1"/>
</dbReference>
<dbReference type="PRINTS" id="PR00862">
    <property type="entry name" value="PROLIGOPTASE"/>
</dbReference>
<name>A0A6J4PAH7_9ACTN</name>
<dbReference type="SUPFAM" id="SSF53474">
    <property type="entry name" value="alpha/beta-Hydrolases"/>
    <property type="match status" value="1"/>
</dbReference>
<accession>A0A6J4PAH7</accession>